<evidence type="ECO:0000313" key="1">
    <source>
        <dbReference type="EMBL" id="WPH64580.1"/>
    </source>
</evidence>
<organism evidence="1 2">
    <name type="scientific">Escherichia phage YX22</name>
    <dbReference type="NCBI Taxonomy" id="3093951"/>
    <lineage>
        <taxon>Viruses</taxon>
        <taxon>Duplodnaviria</taxon>
        <taxon>Heunggongvirae</taxon>
        <taxon>Uroviricota</taxon>
        <taxon>Caudoviricetes</taxon>
        <taxon>Pantevenvirales</taxon>
        <taxon>Ackermannviridae</taxon>
        <taxon>Aglimvirinae</taxon>
    </lineage>
</organism>
<accession>A0AAX4G9B6</accession>
<dbReference type="Proteomes" id="UP001432061">
    <property type="component" value="Segment"/>
</dbReference>
<protein>
    <submittedName>
        <fullName evidence="1">Uncharacterized protein</fullName>
    </submittedName>
</protein>
<name>A0AAX4G9B6_9CAUD</name>
<evidence type="ECO:0000313" key="2">
    <source>
        <dbReference type="Proteomes" id="UP001432061"/>
    </source>
</evidence>
<proteinExistence type="predicted"/>
<dbReference type="EMBL" id="OR776998">
    <property type="protein sequence ID" value="WPH64580.1"/>
    <property type="molecule type" value="Genomic_DNA"/>
</dbReference>
<sequence>MAITKEQFEAQLAKYNKETVVATFKFHAVRNAEALMIAQSCTPDSTFNSVVSSALFDNPACGLVPASFLKALHKAFNDFMVVDAVEEVCSRLTFKDSKFIFV</sequence>
<reference evidence="1" key="1">
    <citation type="submission" date="2023-11" db="EMBL/GenBank/DDBJ databases">
        <authorList>
            <person name="Tan Y."/>
        </authorList>
    </citation>
    <scope>NUCLEOTIDE SEQUENCE</scope>
</reference>